<dbReference type="InterPro" id="IPR003399">
    <property type="entry name" value="Mce/MlaD"/>
</dbReference>
<evidence type="ECO:0000259" key="3">
    <source>
        <dbReference type="Pfam" id="PF11887"/>
    </source>
</evidence>
<feature type="domain" description="Mce/MlaD" evidence="2">
    <location>
        <begin position="39"/>
        <end position="112"/>
    </location>
</feature>
<evidence type="ECO:0000259" key="2">
    <source>
        <dbReference type="Pfam" id="PF02470"/>
    </source>
</evidence>
<feature type="region of interest" description="Disordered" evidence="1">
    <location>
        <begin position="341"/>
        <end position="366"/>
    </location>
</feature>
<comment type="caution">
    <text evidence="4">The sequence shown here is derived from an EMBL/GenBank/DDBJ whole genome shotgun (WGS) entry which is preliminary data.</text>
</comment>
<name>A0ABX1JDD6_9PSEU</name>
<dbReference type="Pfam" id="PF11887">
    <property type="entry name" value="Mce4_CUP1"/>
    <property type="match status" value="1"/>
</dbReference>
<dbReference type="Pfam" id="PF02470">
    <property type="entry name" value="MlaD"/>
    <property type="match status" value="1"/>
</dbReference>
<reference evidence="4 5" key="1">
    <citation type="submission" date="2020-04" db="EMBL/GenBank/DDBJ databases">
        <title>Novel species.</title>
        <authorList>
            <person name="Teo W.F.A."/>
            <person name="Lipun K."/>
            <person name="Srisuk N."/>
            <person name="Duangmal K."/>
        </authorList>
    </citation>
    <scope>NUCLEOTIDE SEQUENCE [LARGE SCALE GENOMIC DNA]</scope>
    <source>
        <strain evidence="4 5">K13G38</strain>
    </source>
</reference>
<gene>
    <name evidence="4" type="ORF">HFP15_33325</name>
</gene>
<dbReference type="Proteomes" id="UP000715441">
    <property type="component" value="Unassembled WGS sequence"/>
</dbReference>
<dbReference type="RefSeq" id="WP_168520924.1">
    <property type="nucleotide sequence ID" value="NZ_JAAXLS010000041.1"/>
</dbReference>
<feature type="domain" description="Mammalian cell entry C-terminal" evidence="3">
    <location>
        <begin position="118"/>
        <end position="302"/>
    </location>
</feature>
<dbReference type="EMBL" id="JAAXLS010000041">
    <property type="protein sequence ID" value="NKQ57753.1"/>
    <property type="molecule type" value="Genomic_DNA"/>
</dbReference>
<keyword evidence="5" id="KW-1185">Reference proteome</keyword>
<accession>A0ABX1JDD6</accession>
<protein>
    <submittedName>
        <fullName evidence="4">MCE family protein</fullName>
    </submittedName>
</protein>
<dbReference type="PANTHER" id="PTHR33371">
    <property type="entry name" value="INTERMEMBRANE PHOSPHOLIPID TRANSPORT SYSTEM BINDING PROTEIN MLAD-RELATED"/>
    <property type="match status" value="1"/>
</dbReference>
<dbReference type="NCBIfam" id="TIGR00996">
    <property type="entry name" value="Mtu_fam_mce"/>
    <property type="match status" value="1"/>
</dbReference>
<dbReference type="PANTHER" id="PTHR33371:SF18">
    <property type="entry name" value="MCE-FAMILY PROTEIN MCE3C"/>
    <property type="match status" value="1"/>
</dbReference>
<dbReference type="InterPro" id="IPR024516">
    <property type="entry name" value="Mce_C"/>
</dbReference>
<evidence type="ECO:0000313" key="5">
    <source>
        <dbReference type="Proteomes" id="UP000715441"/>
    </source>
</evidence>
<evidence type="ECO:0000256" key="1">
    <source>
        <dbReference type="SAM" id="MobiDB-lite"/>
    </source>
</evidence>
<proteinExistence type="predicted"/>
<dbReference type="PRINTS" id="PR01782">
    <property type="entry name" value="MCEVIRFACTOR"/>
</dbReference>
<sequence>MKSFTERDPVKLAVGGITLLVVSLAVAFNANRLPLIGDGPLYHAEFADASGLAAGQEVRIAGIKVGSVSAVQLDGDHVVADFHVKNATFGTATKASIEIKTLLGEHYLALEPAGPGAVDEGGTIPLARTSVPLNIVPATQQLTEQNNAIDTQRVAQAFDALSSALNASTPEARATLDGLSKLSHTISSRDTQLQQLFARAHSVAGTIASQDGNIDQLIAGSNQVLEVLDHRRDSIHEVLTGTRDLAEQLSGLVHDNQATLGPALDQLHQVETVLQKDDDQINQILQRLPAYYRVFTNVVGNGRYFDSTVKAPRSVAACDVGAPGSLSALLDPILEQADRSAGGSGGPCLPLGPAADAVNPQQGGGQ</sequence>
<evidence type="ECO:0000313" key="4">
    <source>
        <dbReference type="EMBL" id="NKQ57753.1"/>
    </source>
</evidence>
<dbReference type="InterPro" id="IPR052336">
    <property type="entry name" value="MlaD_Phospholipid_Transporter"/>
</dbReference>
<dbReference type="InterPro" id="IPR005693">
    <property type="entry name" value="Mce"/>
</dbReference>
<organism evidence="4 5">
    <name type="scientific">Amycolatopsis acididurans</name>
    <dbReference type="NCBI Taxonomy" id="2724524"/>
    <lineage>
        <taxon>Bacteria</taxon>
        <taxon>Bacillati</taxon>
        <taxon>Actinomycetota</taxon>
        <taxon>Actinomycetes</taxon>
        <taxon>Pseudonocardiales</taxon>
        <taxon>Pseudonocardiaceae</taxon>
        <taxon>Amycolatopsis</taxon>
    </lineage>
</organism>